<dbReference type="STRING" id="229919.GCA_001050195_02919"/>
<dbReference type="PANTHER" id="PTHR42734">
    <property type="entry name" value="METAL TRANSPORT SYSTEM ATP-BINDING PROTEIN TM_0124-RELATED"/>
    <property type="match status" value="1"/>
</dbReference>
<comment type="caution">
    <text evidence="6">The sequence shown here is derived from an EMBL/GenBank/DDBJ whole genome shotgun (WGS) entry which is preliminary data.</text>
</comment>
<evidence type="ECO:0000256" key="4">
    <source>
        <dbReference type="ARBA" id="ARBA00022840"/>
    </source>
</evidence>
<feature type="domain" description="ABC transporter" evidence="5">
    <location>
        <begin position="12"/>
        <end position="244"/>
    </location>
</feature>
<organism evidence="6 7">
    <name type="scientific">Anaerolinea thermolimosa</name>
    <dbReference type="NCBI Taxonomy" id="229919"/>
    <lineage>
        <taxon>Bacteria</taxon>
        <taxon>Bacillati</taxon>
        <taxon>Chloroflexota</taxon>
        <taxon>Anaerolineae</taxon>
        <taxon>Anaerolineales</taxon>
        <taxon>Anaerolineaceae</taxon>
        <taxon>Anaerolinea</taxon>
    </lineage>
</organism>
<dbReference type="FunFam" id="3.40.50.300:FF:000134">
    <property type="entry name" value="Iron-enterobactin ABC transporter ATP-binding protein"/>
    <property type="match status" value="1"/>
</dbReference>
<proteinExistence type="inferred from homology"/>
<dbReference type="AlphaFoldDB" id="A0A3D1JFU6"/>
<evidence type="ECO:0000259" key="5">
    <source>
        <dbReference type="PROSITE" id="PS50893"/>
    </source>
</evidence>
<dbReference type="CDD" id="cd03235">
    <property type="entry name" value="ABC_Metallic_Cations"/>
    <property type="match status" value="1"/>
</dbReference>
<dbReference type="GO" id="GO:0016887">
    <property type="term" value="F:ATP hydrolysis activity"/>
    <property type="evidence" value="ECO:0007669"/>
    <property type="project" value="InterPro"/>
</dbReference>
<comment type="similarity">
    <text evidence="1">Belongs to the ABC transporter superfamily.</text>
</comment>
<sequence>MTDLDLTQPARLDLEDVSVGYNGKTILQNLTFQVPHGHRVAVVGPNGAGKSTLFKALVGLLPLRSGKIHIHGQPLGRHHDCVAYVPQRSEIDWRFPVTVEDVVMMGRYGHTGWMRAPSRTDRAIVRRCMEQMGIADLASHPIGDLSGGQQQRVFLARALAQEPHILLMDEPFTGVDATTLETALNLLDDLRTRSVTVLVSTHDLTMAAQRFDEVLLLNRRLIAYGAPEEVFQAENIRTAFGGQALTIDGVIVTDQCCPGEEEHFHLHPGGQR</sequence>
<dbReference type="InterPro" id="IPR017871">
    <property type="entry name" value="ABC_transporter-like_CS"/>
</dbReference>
<dbReference type="InterPro" id="IPR050153">
    <property type="entry name" value="Metal_Ion_Import_ABC"/>
</dbReference>
<dbReference type="PROSITE" id="PS00211">
    <property type="entry name" value="ABC_TRANSPORTER_1"/>
    <property type="match status" value="1"/>
</dbReference>
<dbReference type="PROSITE" id="PS50893">
    <property type="entry name" value="ABC_TRANSPORTER_2"/>
    <property type="match status" value="1"/>
</dbReference>
<evidence type="ECO:0000313" key="6">
    <source>
        <dbReference type="EMBL" id="HCE17095.1"/>
    </source>
</evidence>
<name>A0A3D1JFU6_9CHLR</name>
<evidence type="ECO:0000256" key="2">
    <source>
        <dbReference type="ARBA" id="ARBA00022448"/>
    </source>
</evidence>
<dbReference type="InterPro" id="IPR003593">
    <property type="entry name" value="AAA+_ATPase"/>
</dbReference>
<evidence type="ECO:0000256" key="1">
    <source>
        <dbReference type="ARBA" id="ARBA00005417"/>
    </source>
</evidence>
<dbReference type="InterPro" id="IPR003439">
    <property type="entry name" value="ABC_transporter-like_ATP-bd"/>
</dbReference>
<dbReference type="Proteomes" id="UP000264141">
    <property type="component" value="Unassembled WGS sequence"/>
</dbReference>
<keyword evidence="3" id="KW-0547">Nucleotide-binding</keyword>
<keyword evidence="2" id="KW-0813">Transport</keyword>
<dbReference type="EMBL" id="DPBP01000020">
    <property type="protein sequence ID" value="HCE17095.1"/>
    <property type="molecule type" value="Genomic_DNA"/>
</dbReference>
<reference evidence="6 7" key="1">
    <citation type="journal article" date="2018" name="Nat. Biotechnol.">
        <title>A standardized bacterial taxonomy based on genome phylogeny substantially revises the tree of life.</title>
        <authorList>
            <person name="Parks D.H."/>
            <person name="Chuvochina M."/>
            <person name="Waite D.W."/>
            <person name="Rinke C."/>
            <person name="Skarshewski A."/>
            <person name="Chaumeil P.A."/>
            <person name="Hugenholtz P."/>
        </authorList>
    </citation>
    <scope>NUCLEOTIDE SEQUENCE [LARGE SCALE GENOMIC DNA]</scope>
    <source>
        <strain evidence="6">UBA8781</strain>
    </source>
</reference>
<dbReference type="Pfam" id="PF00005">
    <property type="entry name" value="ABC_tran"/>
    <property type="match status" value="1"/>
</dbReference>
<dbReference type="SMART" id="SM00382">
    <property type="entry name" value="AAA"/>
    <property type="match status" value="1"/>
</dbReference>
<accession>A0A3D1JFU6</accession>
<dbReference type="PANTHER" id="PTHR42734:SF5">
    <property type="entry name" value="IRON TRANSPORT SYSTEM ATP-BINDING PROTEIN HI_0361-RELATED"/>
    <property type="match status" value="1"/>
</dbReference>
<dbReference type="GO" id="GO:0005524">
    <property type="term" value="F:ATP binding"/>
    <property type="evidence" value="ECO:0007669"/>
    <property type="project" value="UniProtKB-KW"/>
</dbReference>
<dbReference type="RefSeq" id="WP_062195435.1">
    <property type="nucleotide sequence ID" value="NZ_DF967965.1"/>
</dbReference>
<dbReference type="SUPFAM" id="SSF52540">
    <property type="entry name" value="P-loop containing nucleoside triphosphate hydrolases"/>
    <property type="match status" value="1"/>
</dbReference>
<gene>
    <name evidence="6" type="ORF">DEQ80_04480</name>
</gene>
<dbReference type="InterPro" id="IPR027417">
    <property type="entry name" value="P-loop_NTPase"/>
</dbReference>
<evidence type="ECO:0000256" key="3">
    <source>
        <dbReference type="ARBA" id="ARBA00022741"/>
    </source>
</evidence>
<evidence type="ECO:0000313" key="7">
    <source>
        <dbReference type="Proteomes" id="UP000264141"/>
    </source>
</evidence>
<protein>
    <submittedName>
        <fullName evidence="6">Metal ABC transporter ATP-binding protein</fullName>
    </submittedName>
</protein>
<dbReference type="OrthoDB" id="9806726at2"/>
<keyword evidence="4 6" id="KW-0067">ATP-binding</keyword>
<dbReference type="Gene3D" id="3.40.50.300">
    <property type="entry name" value="P-loop containing nucleotide triphosphate hydrolases"/>
    <property type="match status" value="1"/>
</dbReference>